<accession>A0A4U8UPU5</accession>
<reference evidence="1 2" key="2">
    <citation type="journal article" date="2019" name="G3 (Bethesda)">
        <title>Hybrid Assembly of the Genome of the Entomopathogenic Nematode Steinernema carpocapsae Identifies the X-Chromosome.</title>
        <authorList>
            <person name="Serra L."/>
            <person name="Macchietto M."/>
            <person name="Macias-Munoz A."/>
            <person name="McGill C.J."/>
            <person name="Rodriguez I.M."/>
            <person name="Rodriguez B."/>
            <person name="Murad R."/>
            <person name="Mortazavi A."/>
        </authorList>
    </citation>
    <scope>NUCLEOTIDE SEQUENCE [LARGE SCALE GENOMIC DNA]</scope>
    <source>
        <strain evidence="1 2">ALL</strain>
    </source>
</reference>
<dbReference type="AlphaFoldDB" id="A0A4U8UPU5"/>
<evidence type="ECO:0000313" key="2">
    <source>
        <dbReference type="Proteomes" id="UP000298663"/>
    </source>
</evidence>
<dbReference type="EMBL" id="AZBU02000001">
    <property type="protein sequence ID" value="TMS34097.1"/>
    <property type="molecule type" value="Genomic_DNA"/>
</dbReference>
<dbReference type="Proteomes" id="UP000298663">
    <property type="component" value="Chromosome X"/>
</dbReference>
<protein>
    <submittedName>
        <fullName evidence="1">Uncharacterized protein</fullName>
    </submittedName>
</protein>
<sequence>MLLLLTTLKLTCSEIVAIAYGPRDSCLLKCLTLSAPQAMSSVLVDYSIYFNIGLFTCWIRVHSFSPALDLSIVNDLEREAIAFVVHESVAMVRLFADWLMSCPQETVLGVIGQFEDELEQQALYFMAITKLFLRDGRVDNVIIRSSTTSDWRAS</sequence>
<reference evidence="1 2" key="1">
    <citation type="journal article" date="2015" name="Genome Biol.">
        <title>Comparative genomics of Steinernema reveals deeply conserved gene regulatory networks.</title>
        <authorList>
            <person name="Dillman A.R."/>
            <person name="Macchietto M."/>
            <person name="Porter C.F."/>
            <person name="Rogers A."/>
            <person name="Williams B."/>
            <person name="Antoshechkin I."/>
            <person name="Lee M.M."/>
            <person name="Goodwin Z."/>
            <person name="Lu X."/>
            <person name="Lewis E.E."/>
            <person name="Goodrich-Blair H."/>
            <person name="Stock S.P."/>
            <person name="Adams B.J."/>
            <person name="Sternberg P.W."/>
            <person name="Mortazavi A."/>
        </authorList>
    </citation>
    <scope>NUCLEOTIDE SEQUENCE [LARGE SCALE GENOMIC DNA]</scope>
    <source>
        <strain evidence="1 2">ALL</strain>
    </source>
</reference>
<proteinExistence type="predicted"/>
<evidence type="ECO:0000313" key="1">
    <source>
        <dbReference type="EMBL" id="TMS34097.1"/>
    </source>
</evidence>
<organism evidence="1 2">
    <name type="scientific">Steinernema carpocapsae</name>
    <name type="common">Entomopathogenic nematode</name>
    <dbReference type="NCBI Taxonomy" id="34508"/>
    <lineage>
        <taxon>Eukaryota</taxon>
        <taxon>Metazoa</taxon>
        <taxon>Ecdysozoa</taxon>
        <taxon>Nematoda</taxon>
        <taxon>Chromadorea</taxon>
        <taxon>Rhabditida</taxon>
        <taxon>Tylenchina</taxon>
        <taxon>Panagrolaimomorpha</taxon>
        <taxon>Strongyloidoidea</taxon>
        <taxon>Steinernematidae</taxon>
        <taxon>Steinernema</taxon>
    </lineage>
</organism>
<comment type="caution">
    <text evidence="1">The sequence shown here is derived from an EMBL/GenBank/DDBJ whole genome shotgun (WGS) entry which is preliminary data.</text>
</comment>
<gene>
    <name evidence="1" type="ORF">L596_001749</name>
</gene>
<dbReference type="EMBL" id="CM016762">
    <property type="protein sequence ID" value="TMS34097.1"/>
    <property type="molecule type" value="Genomic_DNA"/>
</dbReference>
<name>A0A4U8UPU5_STECR</name>
<keyword evidence="2" id="KW-1185">Reference proteome</keyword>